<evidence type="ECO:0000259" key="6">
    <source>
        <dbReference type="SMART" id="SM00576"/>
    </source>
</evidence>
<feature type="domain" description="Bromodomain associated" evidence="6">
    <location>
        <begin position="16"/>
        <end position="92"/>
    </location>
</feature>
<dbReference type="OrthoDB" id="2193813at2759"/>
<keyword evidence="4" id="KW-0539">Nucleus</keyword>
<dbReference type="GO" id="GO:0005669">
    <property type="term" value="C:transcription factor TFIID complex"/>
    <property type="evidence" value="ECO:0007669"/>
    <property type="project" value="InterPro"/>
</dbReference>
<evidence type="ECO:0000256" key="1">
    <source>
        <dbReference type="ARBA" id="ARBA00004123"/>
    </source>
</evidence>
<dbReference type="PANTHER" id="PTHR46469:SF1">
    <property type="entry name" value="TRANSCRIPTION INITIATION FACTOR TFIID SUBUNIT 8"/>
    <property type="match status" value="1"/>
</dbReference>
<accession>A0A183DVX1</accession>
<keyword evidence="2" id="KW-0805">Transcription regulation</keyword>
<dbReference type="Gene3D" id="1.10.20.10">
    <property type="entry name" value="Histone, subunit A"/>
    <property type="match status" value="1"/>
</dbReference>
<dbReference type="SMART" id="SM00576">
    <property type="entry name" value="BTP"/>
    <property type="match status" value="1"/>
</dbReference>
<reference evidence="7 8" key="2">
    <citation type="submission" date="2018-11" db="EMBL/GenBank/DDBJ databases">
        <authorList>
            <consortium name="Pathogen Informatics"/>
        </authorList>
    </citation>
    <scope>NUCLEOTIDE SEQUENCE [LARGE SCALE GENOMIC DNA]</scope>
</reference>
<dbReference type="WBParaSite" id="GPUH_0001287601-mRNA-1">
    <property type="protein sequence ID" value="GPUH_0001287601-mRNA-1"/>
    <property type="gene ID" value="GPUH_0001287601"/>
</dbReference>
<proteinExistence type="predicted"/>
<comment type="subcellular location">
    <subcellularLocation>
        <location evidence="1">Nucleus</location>
    </subcellularLocation>
</comment>
<sequence>MMHSTPSTSYSPTAADYVYRRVLRQAVAAMCKQAGFEAIEADVLELLTHMVNSYLNELAITTRLMTEHAGRCISTPTDTLIALVDLGSAVSDLPAFLKETTSKGSLVIAPPRVQQAPHTQTMFYADKPLPLPPLPEKPSWKSKDNAGEASASATAAVARPRPSSVIHRLLRITSIDVCYDRP</sequence>
<dbReference type="AlphaFoldDB" id="A0A183DVX1"/>
<evidence type="ECO:0000313" key="7">
    <source>
        <dbReference type="EMBL" id="VDN21174.1"/>
    </source>
</evidence>
<feature type="compositionally biased region" description="Low complexity" evidence="5">
    <location>
        <begin position="149"/>
        <end position="159"/>
    </location>
</feature>
<protein>
    <submittedName>
        <fullName evidence="9">BTP domain-containing protein</fullName>
    </submittedName>
</protein>
<dbReference type="Pfam" id="PF07524">
    <property type="entry name" value="Bromo_TP"/>
    <property type="match status" value="1"/>
</dbReference>
<evidence type="ECO:0000256" key="2">
    <source>
        <dbReference type="ARBA" id="ARBA00023015"/>
    </source>
</evidence>
<dbReference type="PANTHER" id="PTHR46469">
    <property type="entry name" value="TRANSCRIPTION INITIATION FACTOR TFIID SUBUNIT 8"/>
    <property type="match status" value="1"/>
</dbReference>
<dbReference type="InterPro" id="IPR037818">
    <property type="entry name" value="TAF8"/>
</dbReference>
<organism evidence="9">
    <name type="scientific">Gongylonema pulchrum</name>
    <dbReference type="NCBI Taxonomy" id="637853"/>
    <lineage>
        <taxon>Eukaryota</taxon>
        <taxon>Metazoa</taxon>
        <taxon>Ecdysozoa</taxon>
        <taxon>Nematoda</taxon>
        <taxon>Chromadorea</taxon>
        <taxon>Rhabditida</taxon>
        <taxon>Spirurina</taxon>
        <taxon>Spiruromorpha</taxon>
        <taxon>Spiruroidea</taxon>
        <taxon>Gongylonematidae</taxon>
        <taxon>Gongylonema</taxon>
    </lineage>
</organism>
<evidence type="ECO:0000256" key="5">
    <source>
        <dbReference type="SAM" id="MobiDB-lite"/>
    </source>
</evidence>
<dbReference type="EMBL" id="UYRT01079670">
    <property type="protein sequence ID" value="VDN21174.1"/>
    <property type="molecule type" value="Genomic_DNA"/>
</dbReference>
<dbReference type="InterPro" id="IPR006565">
    <property type="entry name" value="BTP"/>
</dbReference>
<evidence type="ECO:0000256" key="4">
    <source>
        <dbReference type="ARBA" id="ARBA00023242"/>
    </source>
</evidence>
<reference evidence="9" key="1">
    <citation type="submission" date="2016-06" db="UniProtKB">
        <authorList>
            <consortium name="WormBaseParasite"/>
        </authorList>
    </citation>
    <scope>IDENTIFICATION</scope>
</reference>
<dbReference type="GO" id="GO:0006367">
    <property type="term" value="P:transcription initiation at RNA polymerase II promoter"/>
    <property type="evidence" value="ECO:0007669"/>
    <property type="project" value="TreeGrafter"/>
</dbReference>
<dbReference type="CDD" id="cd22918">
    <property type="entry name" value="HFD_TAF8"/>
    <property type="match status" value="1"/>
</dbReference>
<dbReference type="GO" id="GO:0046982">
    <property type="term" value="F:protein heterodimerization activity"/>
    <property type="evidence" value="ECO:0007669"/>
    <property type="project" value="InterPro"/>
</dbReference>
<keyword evidence="3" id="KW-0804">Transcription</keyword>
<evidence type="ECO:0000313" key="8">
    <source>
        <dbReference type="Proteomes" id="UP000271098"/>
    </source>
</evidence>
<gene>
    <name evidence="7" type="ORF">GPUH_LOCUS12862</name>
</gene>
<dbReference type="Proteomes" id="UP000271098">
    <property type="component" value="Unassembled WGS sequence"/>
</dbReference>
<evidence type="ECO:0000313" key="9">
    <source>
        <dbReference type="WBParaSite" id="GPUH_0001287601-mRNA-1"/>
    </source>
</evidence>
<feature type="region of interest" description="Disordered" evidence="5">
    <location>
        <begin position="134"/>
        <end position="159"/>
    </location>
</feature>
<evidence type="ECO:0000256" key="3">
    <source>
        <dbReference type="ARBA" id="ARBA00023163"/>
    </source>
</evidence>
<keyword evidence="8" id="KW-1185">Reference proteome</keyword>
<name>A0A183DVX1_9BILA</name>
<dbReference type="InterPro" id="IPR009072">
    <property type="entry name" value="Histone-fold"/>
</dbReference>